<proteinExistence type="predicted"/>
<gene>
    <name evidence="1" type="ordered locus">KQS_12700</name>
</gene>
<sequence>MKTYFTFLFFLISTFTFGQKTVYDSLISQFEKEMVYEQNNILKLKNLHTIDDKFFFRLSNNKITIELNQDKNGKLSLYSYQYYFKIDKQKTIDTIINRIIYNEKIATWLYDNLKLNNFEKLFPIKNESKIGKSGIFGNDDFYFELINNDEYTIKAFSFNQLDSDLNFNSFKNLIDELFLKIEFENNQKIFKDNLKGGYLYKNIFSHSFYKIPETFTYINFISNIRLPIGLKIDFDLKKIGRKKINTNINFIIENNFKNNMRFKSSINKNKLTGNFKSYSDSFCFTYEYNQLDFIKKYSKYNNFEITYYGFIPKFFDFGIGYNKIANNLNGVNIQISKYWNKPKIDFYYKINFVENKFSNYTSGIQRQFQIKINNNFHSIYSNLYYEKIFDFNSFNFSINIPLRTLRFTLN</sequence>
<dbReference type="PATRIC" id="fig|1094466.5.peg.2483"/>
<organism evidence="1 2">
    <name type="scientific">Flavobacterium indicum (strain DSM 17447 / CIP 109464 / GPTSA100-9)</name>
    <dbReference type="NCBI Taxonomy" id="1094466"/>
    <lineage>
        <taxon>Bacteria</taxon>
        <taxon>Pseudomonadati</taxon>
        <taxon>Bacteroidota</taxon>
        <taxon>Flavobacteriia</taxon>
        <taxon>Flavobacteriales</taxon>
        <taxon>Flavobacteriaceae</taxon>
        <taxon>Flavobacterium</taxon>
    </lineage>
</organism>
<dbReference type="AlphaFoldDB" id="H8XRL0"/>
<evidence type="ECO:0000313" key="2">
    <source>
        <dbReference type="Proteomes" id="UP000007599"/>
    </source>
</evidence>
<reference evidence="2" key="2">
    <citation type="submission" date="2012-03" db="EMBL/GenBank/DDBJ databases">
        <title>Complete genome sequence of Flavobacterium indicum GPTSA100-9T, isolated from warm spring water.</title>
        <authorList>
            <person name="Barbier P."/>
            <person name="Houel A."/>
            <person name="Loux V."/>
            <person name="Poulain J."/>
            <person name="Bernardet J.-F."/>
            <person name="Touchon M."/>
            <person name="Duchaud E."/>
        </authorList>
    </citation>
    <scope>NUCLEOTIDE SEQUENCE [LARGE SCALE GENOMIC DNA]</scope>
    <source>
        <strain evidence="2">DSM 17447 / CIP 109464 / GPTSA100-9</strain>
    </source>
</reference>
<dbReference type="RefSeq" id="WP_014389562.1">
    <property type="nucleotide sequence ID" value="NC_017025.1"/>
</dbReference>
<evidence type="ECO:0000313" key="1">
    <source>
        <dbReference type="EMBL" id="CCG54444.1"/>
    </source>
</evidence>
<reference evidence="1 2" key="1">
    <citation type="journal article" date="2012" name="J. Bacteriol.">
        <title>Complete Genome Sequence of Flavobacterium indicum GPSTA100-9T, Isolated from Warm Spring Water.</title>
        <authorList>
            <person name="Barbier P."/>
            <person name="Houel A."/>
            <person name="Loux V."/>
            <person name="Poulain J."/>
            <person name="Bernardet J.F."/>
            <person name="Touchon M."/>
            <person name="Duchaud E."/>
        </authorList>
    </citation>
    <scope>NUCLEOTIDE SEQUENCE [LARGE SCALE GENOMIC DNA]</scope>
    <source>
        <strain evidence="2">DSM 17447 / CIP 109464 / GPTSA100-9</strain>
    </source>
</reference>
<accession>H8XRL0</accession>
<dbReference type="HOGENOM" id="CLU_670392_0_0_10"/>
<keyword evidence="2" id="KW-1185">Reference proteome</keyword>
<dbReference type="KEGG" id="fin:KQS_12700"/>
<name>H8XRL0_FLAIG</name>
<dbReference type="OrthoDB" id="9829457at2"/>
<dbReference type="Proteomes" id="UP000007599">
    <property type="component" value="Chromosome I"/>
</dbReference>
<protein>
    <submittedName>
        <fullName evidence="1">Uncharacterized protein</fullName>
    </submittedName>
</protein>
<dbReference type="EMBL" id="HE774682">
    <property type="protein sequence ID" value="CCG54444.1"/>
    <property type="molecule type" value="Genomic_DNA"/>
</dbReference>